<dbReference type="Proteomes" id="UP000539538">
    <property type="component" value="Unassembled WGS sequence"/>
</dbReference>
<dbReference type="SUPFAM" id="SSF55729">
    <property type="entry name" value="Acyl-CoA N-acyltransferases (Nat)"/>
    <property type="match status" value="1"/>
</dbReference>
<reference evidence="2 3" key="1">
    <citation type="submission" date="2020-08" db="EMBL/GenBank/DDBJ databases">
        <title>Genomic Encyclopedia of Type Strains, Phase IV (KMG-IV): sequencing the most valuable type-strain genomes for metagenomic binning, comparative biology and taxonomic classification.</title>
        <authorList>
            <person name="Goeker M."/>
        </authorList>
    </citation>
    <scope>NUCLEOTIDE SEQUENCE [LARGE SCALE GENOMIC DNA]</scope>
    <source>
        <strain evidence="2 3">DSM 7050</strain>
    </source>
</reference>
<name>A0ABR6L6X6_9HYPH</name>
<proteinExistence type="predicted"/>
<dbReference type="PANTHER" id="PTHR31435">
    <property type="entry name" value="PROTEIN NATD1"/>
    <property type="match status" value="1"/>
</dbReference>
<comment type="caution">
    <text evidence="2">The sequence shown here is derived from an EMBL/GenBank/DDBJ whole genome shotgun (WGS) entry which is preliminary data.</text>
</comment>
<evidence type="ECO:0000313" key="2">
    <source>
        <dbReference type="EMBL" id="MBB4652567.1"/>
    </source>
</evidence>
<keyword evidence="3" id="KW-1185">Reference proteome</keyword>
<dbReference type="RefSeq" id="WP_183264106.1">
    <property type="nucleotide sequence ID" value="NZ_BAAAVZ010000006.1"/>
</dbReference>
<dbReference type="PANTHER" id="PTHR31435:SF10">
    <property type="entry name" value="BSR4717 PROTEIN"/>
    <property type="match status" value="1"/>
</dbReference>
<dbReference type="PROSITE" id="PS51729">
    <property type="entry name" value="GNAT_YJDJ"/>
    <property type="match status" value="1"/>
</dbReference>
<dbReference type="InterPro" id="IPR016181">
    <property type="entry name" value="Acyl_CoA_acyltransferase"/>
</dbReference>
<dbReference type="Gene3D" id="3.40.630.30">
    <property type="match status" value="1"/>
</dbReference>
<dbReference type="InterPro" id="IPR031165">
    <property type="entry name" value="GNAT_YJDJ"/>
</dbReference>
<accession>A0ABR6L6X6</accession>
<dbReference type="InterPro" id="IPR045057">
    <property type="entry name" value="Gcn5-rel_NAT"/>
</dbReference>
<protein>
    <recommendedName>
        <fullName evidence="1">N-acetyltransferase domain-containing protein</fullName>
    </recommendedName>
</protein>
<gene>
    <name evidence="2" type="ORF">GGQ99_004343</name>
</gene>
<organism evidence="2 3">
    <name type="scientific">Aminobacter niigataensis</name>
    <dbReference type="NCBI Taxonomy" id="83265"/>
    <lineage>
        <taxon>Bacteria</taxon>
        <taxon>Pseudomonadati</taxon>
        <taxon>Pseudomonadota</taxon>
        <taxon>Alphaproteobacteria</taxon>
        <taxon>Hyphomicrobiales</taxon>
        <taxon>Phyllobacteriaceae</taxon>
        <taxon>Aminobacter</taxon>
    </lineage>
</organism>
<dbReference type="EMBL" id="JACHOT010000007">
    <property type="protein sequence ID" value="MBB4652567.1"/>
    <property type="molecule type" value="Genomic_DNA"/>
</dbReference>
<evidence type="ECO:0000259" key="1">
    <source>
        <dbReference type="PROSITE" id="PS51729"/>
    </source>
</evidence>
<evidence type="ECO:0000313" key="3">
    <source>
        <dbReference type="Proteomes" id="UP000539538"/>
    </source>
</evidence>
<dbReference type="Pfam" id="PF14542">
    <property type="entry name" value="Acetyltransf_CG"/>
    <property type="match status" value="1"/>
</dbReference>
<feature type="domain" description="N-acetyltransferase" evidence="1">
    <location>
        <begin position="6"/>
        <end position="91"/>
    </location>
</feature>
<sequence length="92" mass="10053">MDGHVVDNPAMSRYELALGDEVAAAYYRIEDNRIVLVHTEVPQAFAGQGIGSRLAKGVFEAIKSSGRRAIARCPFMATYASRHPEYLALLDG</sequence>